<evidence type="ECO:0000313" key="2">
    <source>
        <dbReference type="EMBL" id="KAG9321532.1"/>
    </source>
</evidence>
<name>A0A9P8CVZ0_MORAP</name>
<sequence length="126" mass="14122">MGMPIILDPVEDESTARSFNQQELQTLAVAAAAAPSMHSTAAPPALPPRHPHRRPPRHQLHQSLHHRSSTGATTSVLHNYRPPTARTRQLCDARHQLKEEGHRYSASTTAVRRSHSLLQQQAKRQR</sequence>
<accession>A0A9P8CVZ0</accession>
<feature type="compositionally biased region" description="Low complexity" evidence="1">
    <location>
        <begin position="32"/>
        <end position="43"/>
    </location>
</feature>
<reference evidence="2" key="1">
    <citation type="submission" date="2021-07" db="EMBL/GenBank/DDBJ databases">
        <title>Draft genome of Mortierella alpina, strain LL118, isolated from an aspen leaf litter sample.</title>
        <authorList>
            <person name="Yang S."/>
            <person name="Vinatzer B.A."/>
        </authorList>
    </citation>
    <scope>NUCLEOTIDE SEQUENCE</scope>
    <source>
        <strain evidence="2">LL118</strain>
    </source>
</reference>
<dbReference type="Proteomes" id="UP000717515">
    <property type="component" value="Unassembled WGS sequence"/>
</dbReference>
<protein>
    <submittedName>
        <fullName evidence="2">Uncharacterized protein</fullName>
    </submittedName>
</protein>
<proteinExistence type="predicted"/>
<dbReference type="EMBL" id="JAIFTL010000199">
    <property type="protein sequence ID" value="KAG9321532.1"/>
    <property type="molecule type" value="Genomic_DNA"/>
</dbReference>
<dbReference type="AlphaFoldDB" id="A0A9P8CVZ0"/>
<feature type="region of interest" description="Disordered" evidence="1">
    <location>
        <begin position="32"/>
        <end position="126"/>
    </location>
</feature>
<gene>
    <name evidence="2" type="ORF">KVV02_007977</name>
</gene>
<comment type="caution">
    <text evidence="2">The sequence shown here is derived from an EMBL/GenBank/DDBJ whole genome shotgun (WGS) entry which is preliminary data.</text>
</comment>
<organism evidence="2 3">
    <name type="scientific">Mortierella alpina</name>
    <name type="common">Oleaginous fungus</name>
    <name type="synonym">Mortierella renispora</name>
    <dbReference type="NCBI Taxonomy" id="64518"/>
    <lineage>
        <taxon>Eukaryota</taxon>
        <taxon>Fungi</taxon>
        <taxon>Fungi incertae sedis</taxon>
        <taxon>Mucoromycota</taxon>
        <taxon>Mortierellomycotina</taxon>
        <taxon>Mortierellomycetes</taxon>
        <taxon>Mortierellales</taxon>
        <taxon>Mortierellaceae</taxon>
        <taxon>Mortierella</taxon>
    </lineage>
</organism>
<feature type="compositionally biased region" description="Basic residues" evidence="1">
    <location>
        <begin position="49"/>
        <end position="68"/>
    </location>
</feature>
<evidence type="ECO:0000256" key="1">
    <source>
        <dbReference type="SAM" id="MobiDB-lite"/>
    </source>
</evidence>
<evidence type="ECO:0000313" key="3">
    <source>
        <dbReference type="Proteomes" id="UP000717515"/>
    </source>
</evidence>
<feature type="compositionally biased region" description="Polar residues" evidence="1">
    <location>
        <begin position="105"/>
        <end position="126"/>
    </location>
</feature>
<feature type="compositionally biased region" description="Basic and acidic residues" evidence="1">
    <location>
        <begin position="89"/>
        <end position="103"/>
    </location>
</feature>